<dbReference type="InterPro" id="IPR029760">
    <property type="entry name" value="GPX_CS"/>
</dbReference>
<dbReference type="CDD" id="cd00340">
    <property type="entry name" value="GSH_Peroxidase"/>
    <property type="match status" value="1"/>
</dbReference>
<keyword evidence="2 4" id="KW-0575">Peroxidase</keyword>
<dbReference type="PROSITE" id="PS00460">
    <property type="entry name" value="GLUTATHIONE_PEROXID_1"/>
    <property type="match status" value="1"/>
</dbReference>
<dbReference type="PRINTS" id="PR01011">
    <property type="entry name" value="GLUTPROXDASE"/>
</dbReference>
<sequence>MASMSFSATIPSPLLDFSQTKKNPVFSSSWPLMSFSIPSIKSSLGSSKSAFFQNGFSLPSLTASGFVFNSRSSGIYARAATDKTLYDYTVKDIDGKDTPLGKFKGKVLLIVNVASRCGLTTSNYSELSHIYDKYKNQGFEILAFPCNQFGGQEPGSNPDIKKFACTRFKAEFPIFDKVSQAALLFDYSIYGRDKFLRTKGSFMHQVDVNGPNTAPVYQFLKSSAGGFFGDLIKWNFEKFLVDKNGKVVERYPPTTSPFQIEVCKLIS</sequence>
<comment type="caution">
    <text evidence="5">The sequence shown here is derived from an EMBL/GenBank/DDBJ whole genome shotgun (WGS) entry which is preliminary data.</text>
</comment>
<dbReference type="PROSITE" id="PS51355">
    <property type="entry name" value="GLUTATHIONE_PEROXID_3"/>
    <property type="match status" value="1"/>
</dbReference>
<dbReference type="GO" id="GO:0004601">
    <property type="term" value="F:peroxidase activity"/>
    <property type="evidence" value="ECO:0007669"/>
    <property type="project" value="UniProtKB-KW"/>
</dbReference>
<dbReference type="AlphaFoldDB" id="A0A7J8YW26"/>
<dbReference type="InterPro" id="IPR036249">
    <property type="entry name" value="Thioredoxin-like_sf"/>
</dbReference>
<comment type="similarity">
    <text evidence="1 4">Belongs to the glutathione peroxidase family.</text>
</comment>
<dbReference type="PANTHER" id="PTHR11592">
    <property type="entry name" value="GLUTATHIONE PEROXIDASE"/>
    <property type="match status" value="1"/>
</dbReference>
<accession>A0A7J8YW26</accession>
<dbReference type="InterPro" id="IPR000889">
    <property type="entry name" value="Glutathione_peroxidase"/>
</dbReference>
<proteinExistence type="inferred from homology"/>
<dbReference type="EMBL" id="JABEZV010000001">
    <property type="protein sequence ID" value="MBA0703542.1"/>
    <property type="molecule type" value="Genomic_DNA"/>
</dbReference>
<evidence type="ECO:0000256" key="3">
    <source>
        <dbReference type="ARBA" id="ARBA00023002"/>
    </source>
</evidence>
<evidence type="ECO:0000256" key="2">
    <source>
        <dbReference type="ARBA" id="ARBA00022559"/>
    </source>
</evidence>
<gene>
    <name evidence="5" type="ORF">Golax_015858</name>
</gene>
<dbReference type="GO" id="GO:0006979">
    <property type="term" value="P:response to oxidative stress"/>
    <property type="evidence" value="ECO:0007669"/>
    <property type="project" value="InterPro"/>
</dbReference>
<reference evidence="5 6" key="1">
    <citation type="journal article" date="2019" name="Genome Biol. Evol.">
        <title>Insights into the evolution of the New World diploid cottons (Gossypium, subgenus Houzingenia) based on genome sequencing.</title>
        <authorList>
            <person name="Grover C.E."/>
            <person name="Arick M.A. 2nd"/>
            <person name="Thrash A."/>
            <person name="Conover J.L."/>
            <person name="Sanders W.S."/>
            <person name="Peterson D.G."/>
            <person name="Frelichowski J.E."/>
            <person name="Scheffler J.A."/>
            <person name="Scheffler B.E."/>
            <person name="Wendel J.F."/>
        </authorList>
    </citation>
    <scope>NUCLEOTIDE SEQUENCE [LARGE SCALE GENOMIC DNA]</scope>
    <source>
        <strain evidence="5">4</strain>
        <tissue evidence="5">Leaf</tissue>
    </source>
</reference>
<dbReference type="InterPro" id="IPR029759">
    <property type="entry name" value="GPX_AS"/>
</dbReference>
<evidence type="ECO:0000313" key="5">
    <source>
        <dbReference type="EMBL" id="MBA0703542.1"/>
    </source>
</evidence>
<dbReference type="Gene3D" id="3.40.30.10">
    <property type="entry name" value="Glutaredoxin"/>
    <property type="match status" value="1"/>
</dbReference>
<dbReference type="SUPFAM" id="SSF52833">
    <property type="entry name" value="Thioredoxin-like"/>
    <property type="match status" value="2"/>
</dbReference>
<evidence type="ECO:0000313" key="6">
    <source>
        <dbReference type="Proteomes" id="UP000593574"/>
    </source>
</evidence>
<dbReference type="Pfam" id="PF00255">
    <property type="entry name" value="GSHPx"/>
    <property type="match status" value="1"/>
</dbReference>
<dbReference type="PANTHER" id="PTHR11592:SF132">
    <property type="entry name" value="GLUTATHIONE PEROXIDASE 7, CHLOROPLASTIC-RELATED"/>
    <property type="match status" value="1"/>
</dbReference>
<dbReference type="PROSITE" id="PS00763">
    <property type="entry name" value="GLUTATHIONE_PEROXID_2"/>
    <property type="match status" value="1"/>
</dbReference>
<dbReference type="Proteomes" id="UP000593574">
    <property type="component" value="Unassembled WGS sequence"/>
</dbReference>
<evidence type="ECO:0000256" key="4">
    <source>
        <dbReference type="RuleBase" id="RU000499"/>
    </source>
</evidence>
<evidence type="ECO:0000256" key="1">
    <source>
        <dbReference type="ARBA" id="ARBA00006926"/>
    </source>
</evidence>
<organism evidence="5 6">
    <name type="scientific">Gossypium laxum</name>
    <dbReference type="NCBI Taxonomy" id="34288"/>
    <lineage>
        <taxon>Eukaryota</taxon>
        <taxon>Viridiplantae</taxon>
        <taxon>Streptophyta</taxon>
        <taxon>Embryophyta</taxon>
        <taxon>Tracheophyta</taxon>
        <taxon>Spermatophyta</taxon>
        <taxon>Magnoliopsida</taxon>
        <taxon>eudicotyledons</taxon>
        <taxon>Gunneridae</taxon>
        <taxon>Pentapetalae</taxon>
        <taxon>rosids</taxon>
        <taxon>malvids</taxon>
        <taxon>Malvales</taxon>
        <taxon>Malvaceae</taxon>
        <taxon>Malvoideae</taxon>
        <taxon>Gossypium</taxon>
    </lineage>
</organism>
<protein>
    <recommendedName>
        <fullName evidence="4">Glutathione peroxidase</fullName>
    </recommendedName>
</protein>
<keyword evidence="6" id="KW-1185">Reference proteome</keyword>
<keyword evidence="3 4" id="KW-0560">Oxidoreductase</keyword>
<name>A0A7J8YW26_9ROSI</name>